<feature type="repeat" description="ANK" evidence="1">
    <location>
        <begin position="521"/>
        <end position="553"/>
    </location>
</feature>
<comment type="caution">
    <text evidence="2">The sequence shown here is derived from an EMBL/GenBank/DDBJ whole genome shotgun (WGS) entry which is preliminary data.</text>
</comment>
<reference evidence="2" key="1">
    <citation type="submission" date="2021-12" db="EMBL/GenBank/DDBJ databases">
        <title>Convergent genome expansion in fungi linked to evolution of root-endophyte symbiosis.</title>
        <authorList>
            <consortium name="DOE Joint Genome Institute"/>
            <person name="Ke Y.-H."/>
            <person name="Bonito G."/>
            <person name="Liao H.-L."/>
            <person name="Looney B."/>
            <person name="Rojas-Flechas A."/>
            <person name="Nash J."/>
            <person name="Hameed K."/>
            <person name="Schadt C."/>
            <person name="Martin F."/>
            <person name="Crous P.W."/>
            <person name="Miettinen O."/>
            <person name="Magnuson J.K."/>
            <person name="Labbe J."/>
            <person name="Jacobson D."/>
            <person name="Doktycz M.J."/>
            <person name="Veneault-Fourrey C."/>
            <person name="Kuo A."/>
            <person name="Mondo S."/>
            <person name="Calhoun S."/>
            <person name="Riley R."/>
            <person name="Ohm R."/>
            <person name="LaButti K."/>
            <person name="Andreopoulos B."/>
            <person name="Pangilinan J."/>
            <person name="Nolan M."/>
            <person name="Tritt A."/>
            <person name="Clum A."/>
            <person name="Lipzen A."/>
            <person name="Daum C."/>
            <person name="Barry K."/>
            <person name="Grigoriev I.V."/>
            <person name="Vilgalys R."/>
        </authorList>
    </citation>
    <scope>NUCLEOTIDE SEQUENCE</scope>
    <source>
        <strain evidence="2">PMI_201</strain>
    </source>
</reference>
<name>A0AAD4PSV7_9EURO</name>
<evidence type="ECO:0000313" key="3">
    <source>
        <dbReference type="Proteomes" id="UP001201262"/>
    </source>
</evidence>
<proteinExistence type="predicted"/>
<evidence type="ECO:0000313" key="2">
    <source>
        <dbReference type="EMBL" id="KAH8692126.1"/>
    </source>
</evidence>
<accession>A0AAD4PSV7</accession>
<organism evidence="2 3">
    <name type="scientific">Talaromyces proteolyticus</name>
    <dbReference type="NCBI Taxonomy" id="1131652"/>
    <lineage>
        <taxon>Eukaryota</taxon>
        <taxon>Fungi</taxon>
        <taxon>Dikarya</taxon>
        <taxon>Ascomycota</taxon>
        <taxon>Pezizomycotina</taxon>
        <taxon>Eurotiomycetes</taxon>
        <taxon>Eurotiomycetidae</taxon>
        <taxon>Eurotiales</taxon>
        <taxon>Trichocomaceae</taxon>
        <taxon>Talaromyces</taxon>
        <taxon>Talaromyces sect. Bacilispori</taxon>
    </lineage>
</organism>
<dbReference type="Gene3D" id="1.25.40.20">
    <property type="entry name" value="Ankyrin repeat-containing domain"/>
    <property type="match status" value="1"/>
</dbReference>
<protein>
    <submittedName>
        <fullName evidence="2">Uncharacterized protein</fullName>
    </submittedName>
</protein>
<dbReference type="SUPFAM" id="SSF48403">
    <property type="entry name" value="Ankyrin repeat"/>
    <property type="match status" value="1"/>
</dbReference>
<keyword evidence="3" id="KW-1185">Reference proteome</keyword>
<dbReference type="Proteomes" id="UP001201262">
    <property type="component" value="Unassembled WGS sequence"/>
</dbReference>
<keyword evidence="1" id="KW-0040">ANK repeat</keyword>
<feature type="non-terminal residue" evidence="2">
    <location>
        <position position="662"/>
    </location>
</feature>
<dbReference type="InterPro" id="IPR002110">
    <property type="entry name" value="Ankyrin_rpt"/>
</dbReference>
<sequence>MAEALAVLGAAAAALQFAEVSFKIVSRGSALVRKSREYPECLQRAHSQIRNLIYLAKVTADNADSFQVAASTSQHAADQHGPQPADSQSASLAVTSIQLEKVWKDCFRQAVILDDILQNMIQEVEGKGLIGIWRKLRRQERLDSIERALSELERSKATLDLWLGNESLRRMEAALPRILENHHQMNENVISTVTQSAQLNSSSSNDAIAIPQTGNQQRNPRSAKKHYKGHRLQRFDNSNINFSSFSKVEWKRVLTLAGNTVVVQLGSQSKLPFKTTCKIDRNNFLSIYIRLRTTWLFDAIEINFSLQQHPSAPSIQASLKAQIRVKALPLKTFFVDIYGYRKTRNSTDIKEIPSREKQEYLFNVARRLLLQNFYAGRASPSDIDSRGQTLLHLQSELYMPGYEILFTKMTEFLISWGIDPEVMDNHLRTAQSELCTKILLDKAVSHALTGQTLLSWTGPPKGRKMGALVILQCIHYWPEAILVYYTHTDYGGICDIVLRRSTDDLQKFIDHDDHDSMKSDNLNSPLHFAAAASWPEGVELLISKGYDRFQRDAGGFYPVEYAINIECIPTIRILLSGDCRELFKHTCSTPGQNTELRRVSLRTACTDNPELQDVVIECLSRHKFLFPKLLPYHYFASLLWTGTIDFVQKLFAAGFQDIDAYD</sequence>
<dbReference type="RefSeq" id="XP_046068123.1">
    <property type="nucleotide sequence ID" value="XM_046211871.1"/>
</dbReference>
<dbReference type="InterPro" id="IPR036770">
    <property type="entry name" value="Ankyrin_rpt-contain_sf"/>
</dbReference>
<gene>
    <name evidence="2" type="ORF">BGW36DRAFT_303365</name>
</gene>
<dbReference type="EMBL" id="JAJTJA010000011">
    <property type="protein sequence ID" value="KAH8692126.1"/>
    <property type="molecule type" value="Genomic_DNA"/>
</dbReference>
<dbReference type="GeneID" id="70242158"/>
<evidence type="ECO:0000256" key="1">
    <source>
        <dbReference type="PROSITE-ProRule" id="PRU00023"/>
    </source>
</evidence>
<dbReference type="AlphaFoldDB" id="A0AAD4PSV7"/>
<dbReference type="PROSITE" id="PS50088">
    <property type="entry name" value="ANK_REPEAT"/>
    <property type="match status" value="1"/>
</dbReference>